<evidence type="ECO:0000259" key="2">
    <source>
        <dbReference type="SMART" id="SM00849"/>
    </source>
</evidence>
<evidence type="ECO:0000313" key="3">
    <source>
        <dbReference type="EMBL" id="GIJ70922.1"/>
    </source>
</evidence>
<evidence type="ECO:0000256" key="1">
    <source>
        <dbReference type="SAM" id="MobiDB-lite"/>
    </source>
</evidence>
<organism evidence="3 4">
    <name type="scientific">Virgisporangium ochraceum</name>
    <dbReference type="NCBI Taxonomy" id="65505"/>
    <lineage>
        <taxon>Bacteria</taxon>
        <taxon>Bacillati</taxon>
        <taxon>Actinomycetota</taxon>
        <taxon>Actinomycetes</taxon>
        <taxon>Micromonosporales</taxon>
        <taxon>Micromonosporaceae</taxon>
        <taxon>Virgisporangium</taxon>
    </lineage>
</organism>
<dbReference type="InterPro" id="IPR050855">
    <property type="entry name" value="NDM-1-like"/>
</dbReference>
<feature type="region of interest" description="Disordered" evidence="1">
    <location>
        <begin position="26"/>
        <end position="60"/>
    </location>
</feature>
<dbReference type="PROSITE" id="PS51257">
    <property type="entry name" value="PROKAR_LIPOPROTEIN"/>
    <property type="match status" value="1"/>
</dbReference>
<dbReference type="PANTHER" id="PTHR42951:SF17">
    <property type="entry name" value="METALLO-BETA-LACTAMASE DOMAIN-CONTAINING PROTEIN"/>
    <property type="match status" value="1"/>
</dbReference>
<dbReference type="EMBL" id="BOPH01000083">
    <property type="protein sequence ID" value="GIJ70922.1"/>
    <property type="molecule type" value="Genomic_DNA"/>
</dbReference>
<dbReference type="Proteomes" id="UP000635606">
    <property type="component" value="Unassembled WGS sequence"/>
</dbReference>
<protein>
    <recommendedName>
        <fullName evidence="2">Metallo-beta-lactamase domain-containing protein</fullName>
    </recommendedName>
</protein>
<gene>
    <name evidence="3" type="ORF">Voc01_058390</name>
</gene>
<sequence>MTRRRLLVTAGAGVVGISVVTTVTGCSGDKPSTPSAAPPSAPPSSARPSAAGPPASAEAAGESLGGWQRVNLSFVSAYILVRGGEAAIVDLGTPGSGTAIEAGLTAAGASWGAVRHVILTHRHQDHAGGAAEVAPKVTAGSLYTGAADVSAIRVPVKPVGDGDEIFGLRIIGTPGHTAGHIAVFDPSTGVLAAGDALRTTQGLAGPDPRNTADMTQAAASVRKMAALDVRVILPGHGAPLTTGAAEALAKLAASQPG</sequence>
<reference evidence="3" key="1">
    <citation type="submission" date="2021-01" db="EMBL/GenBank/DDBJ databases">
        <title>Whole genome shotgun sequence of Virgisporangium ochraceum NBRC 16418.</title>
        <authorList>
            <person name="Komaki H."/>
            <person name="Tamura T."/>
        </authorList>
    </citation>
    <scope>NUCLEOTIDE SEQUENCE</scope>
    <source>
        <strain evidence="3">NBRC 16418</strain>
    </source>
</reference>
<accession>A0A8J3ZVH2</accession>
<feature type="domain" description="Metallo-beta-lactamase" evidence="2">
    <location>
        <begin position="74"/>
        <end position="236"/>
    </location>
</feature>
<name>A0A8J3ZVH2_9ACTN</name>
<keyword evidence="4" id="KW-1185">Reference proteome</keyword>
<comment type="caution">
    <text evidence="3">The sequence shown here is derived from an EMBL/GenBank/DDBJ whole genome shotgun (WGS) entry which is preliminary data.</text>
</comment>
<dbReference type="SUPFAM" id="SSF56281">
    <property type="entry name" value="Metallo-hydrolase/oxidoreductase"/>
    <property type="match status" value="1"/>
</dbReference>
<dbReference type="InterPro" id="IPR036866">
    <property type="entry name" value="RibonucZ/Hydroxyglut_hydro"/>
</dbReference>
<dbReference type="SMART" id="SM00849">
    <property type="entry name" value="Lactamase_B"/>
    <property type="match status" value="1"/>
</dbReference>
<evidence type="ECO:0000313" key="4">
    <source>
        <dbReference type="Proteomes" id="UP000635606"/>
    </source>
</evidence>
<feature type="compositionally biased region" description="Low complexity" evidence="1">
    <location>
        <begin position="26"/>
        <end position="35"/>
    </location>
</feature>
<dbReference type="RefSeq" id="WP_239160563.1">
    <property type="nucleotide sequence ID" value="NZ_BOPH01000083.1"/>
</dbReference>
<dbReference type="Gene3D" id="3.60.15.10">
    <property type="entry name" value="Ribonuclease Z/Hydroxyacylglutathione hydrolase-like"/>
    <property type="match status" value="1"/>
</dbReference>
<dbReference type="AlphaFoldDB" id="A0A8J3ZVH2"/>
<proteinExistence type="predicted"/>
<feature type="compositionally biased region" description="Low complexity" evidence="1">
    <location>
        <begin position="43"/>
        <end position="60"/>
    </location>
</feature>
<dbReference type="InterPro" id="IPR001279">
    <property type="entry name" value="Metallo-B-lactamas"/>
</dbReference>
<dbReference type="PANTHER" id="PTHR42951">
    <property type="entry name" value="METALLO-BETA-LACTAMASE DOMAIN-CONTAINING"/>
    <property type="match status" value="1"/>
</dbReference>
<dbReference type="Pfam" id="PF00753">
    <property type="entry name" value="Lactamase_B"/>
    <property type="match status" value="1"/>
</dbReference>